<evidence type="ECO:0000313" key="1">
    <source>
        <dbReference type="EMBL" id="TPP57040.1"/>
    </source>
</evidence>
<sequence>MVVCHDPSKRSTCFWKNDPNILPEGNHVSDINRLGAGYQMGEKGYEQKNVVDYLTRNGLPSSLGKSDFLGWPQFINQTTYMIFKSAPDVLLVGNSPRERQCLFWRNWYPALLQQVESKRDGCPGG</sequence>
<reference evidence="1 2" key="1">
    <citation type="submission" date="2019-04" db="EMBL/GenBank/DDBJ databases">
        <title>Annotation for the trematode Fasciola gigantica.</title>
        <authorList>
            <person name="Choi Y.-J."/>
        </authorList>
    </citation>
    <scope>NUCLEOTIDE SEQUENCE [LARGE SCALE GENOMIC DNA]</scope>
    <source>
        <strain evidence="1">Uganda_cow_1</strain>
    </source>
</reference>
<dbReference type="AlphaFoldDB" id="A0A504YGJ4"/>
<proteinExistence type="predicted"/>
<dbReference type="STRING" id="46835.A0A504YGJ4"/>
<comment type="caution">
    <text evidence="1">The sequence shown here is derived from an EMBL/GenBank/DDBJ whole genome shotgun (WGS) entry which is preliminary data.</text>
</comment>
<accession>A0A504YGJ4</accession>
<keyword evidence="2" id="KW-1185">Reference proteome</keyword>
<evidence type="ECO:0000313" key="2">
    <source>
        <dbReference type="Proteomes" id="UP000316759"/>
    </source>
</evidence>
<organism evidence="1 2">
    <name type="scientific">Fasciola gigantica</name>
    <name type="common">Giant liver fluke</name>
    <dbReference type="NCBI Taxonomy" id="46835"/>
    <lineage>
        <taxon>Eukaryota</taxon>
        <taxon>Metazoa</taxon>
        <taxon>Spiralia</taxon>
        <taxon>Lophotrochozoa</taxon>
        <taxon>Platyhelminthes</taxon>
        <taxon>Trematoda</taxon>
        <taxon>Digenea</taxon>
        <taxon>Plagiorchiida</taxon>
        <taxon>Echinostomata</taxon>
        <taxon>Echinostomatoidea</taxon>
        <taxon>Fasciolidae</taxon>
        <taxon>Fasciola</taxon>
    </lineage>
</organism>
<dbReference type="EMBL" id="SUNJ01013735">
    <property type="protein sequence ID" value="TPP57040.1"/>
    <property type="molecule type" value="Genomic_DNA"/>
</dbReference>
<gene>
    <name evidence="1" type="ORF">FGIG_00162</name>
</gene>
<dbReference type="Proteomes" id="UP000316759">
    <property type="component" value="Unassembled WGS sequence"/>
</dbReference>
<name>A0A504YGJ4_FASGI</name>
<protein>
    <submittedName>
        <fullName evidence="1">Uncharacterized protein</fullName>
    </submittedName>
</protein>